<dbReference type="RefSeq" id="WP_044937160.1">
    <property type="nucleotide sequence ID" value="NZ_FNZX01000003.1"/>
</dbReference>
<organism evidence="1 2">
    <name type="scientific">Pseudobutyrivibrio ruminis</name>
    <dbReference type="NCBI Taxonomy" id="46206"/>
    <lineage>
        <taxon>Bacteria</taxon>
        <taxon>Bacillati</taxon>
        <taxon>Bacillota</taxon>
        <taxon>Clostridia</taxon>
        <taxon>Lachnospirales</taxon>
        <taxon>Lachnospiraceae</taxon>
        <taxon>Pseudobutyrivibrio</taxon>
    </lineage>
</organism>
<reference evidence="2" key="1">
    <citation type="submission" date="2016-10" db="EMBL/GenBank/DDBJ databases">
        <authorList>
            <person name="Varghese N."/>
        </authorList>
    </citation>
    <scope>NUCLEOTIDE SEQUENCE [LARGE SCALE GENOMIC DNA]</scope>
    <source>
        <strain evidence="2">ACV-9</strain>
    </source>
</reference>
<dbReference type="PANTHER" id="PTHR28037:SF1">
    <property type="entry name" value="ALCOHOL O-ACETYLTRANSFERASE 1-RELATED"/>
    <property type="match status" value="1"/>
</dbReference>
<evidence type="ECO:0000313" key="1">
    <source>
        <dbReference type="EMBL" id="SEK18155.1"/>
    </source>
</evidence>
<dbReference type="Gene3D" id="3.30.559.30">
    <property type="entry name" value="Nonribosomal peptide synthetase, condensation domain"/>
    <property type="match status" value="1"/>
</dbReference>
<keyword evidence="1" id="KW-0808">Transferase</keyword>
<evidence type="ECO:0000313" key="2">
    <source>
        <dbReference type="Proteomes" id="UP000182321"/>
    </source>
</evidence>
<dbReference type="AlphaFoldDB" id="A0A1H7F4T5"/>
<dbReference type="InterPro" id="IPR052058">
    <property type="entry name" value="Alcohol_O-acetyltransferase"/>
</dbReference>
<gene>
    <name evidence="1" type="ORF">SAMN02910377_00151</name>
</gene>
<dbReference type="eggNOG" id="COG4908">
    <property type="taxonomic scope" value="Bacteria"/>
</dbReference>
<dbReference type="PANTHER" id="PTHR28037">
    <property type="entry name" value="ALCOHOL O-ACETYLTRANSFERASE 1-RELATED"/>
    <property type="match status" value="1"/>
</dbReference>
<accession>A0A1H7F4T5</accession>
<dbReference type="InterPro" id="IPR010828">
    <property type="entry name" value="Atf2/Sli1-like"/>
</dbReference>
<keyword evidence="2" id="KW-1185">Reference proteome</keyword>
<sequence>MSRDNWYKVDNVAKVFLATAAKRDTRTLRVSCTLWEDIDPDLLQEAVLSAIQIRPQFQVRIRRGIFWHYMEDTDIQPVVTEEHGRVCPILYVPGRPMLHYRVTYYGKRINLDLFHAISDGTGALEFLNIIVLDYLKLKYPGRYEETTIHSGASEDDLNQDSYKQFFGSMGLKGSSLKYAYHPSGLKLPYDQLQFFEVHMPTEQLLPKAKELGVSLTSYIGARFMLAIMEDMPPRKRKTPINVSMPVNLRNYYPSQTSRNFFNNVNVSHVFDEDISFEDLVKEFDEKLKANLTEENIKKQMDNFETMEYVAPVRAVPLFIKQWVVRYGSKITDKKVSMVLSNLGVQKPPKEVAEQVQNYSAFCSSGNLFSTMSSYNGDLSLGISSPYSNTRVVKNLVRGLTDEGINIRVYATEVIR</sequence>
<dbReference type="Pfam" id="PF07247">
    <property type="entry name" value="AATase"/>
    <property type="match status" value="1"/>
</dbReference>
<proteinExistence type="predicted"/>
<protein>
    <submittedName>
        <fullName evidence="1">Alcohol acetyltransferase</fullName>
    </submittedName>
</protein>
<name>A0A1H7F4T5_9FIRM</name>
<dbReference type="EMBL" id="FNZX01000003">
    <property type="protein sequence ID" value="SEK18155.1"/>
    <property type="molecule type" value="Genomic_DNA"/>
</dbReference>
<dbReference type="Proteomes" id="UP000182321">
    <property type="component" value="Unassembled WGS sequence"/>
</dbReference>
<dbReference type="GO" id="GO:0016740">
    <property type="term" value="F:transferase activity"/>
    <property type="evidence" value="ECO:0007669"/>
    <property type="project" value="UniProtKB-KW"/>
</dbReference>